<keyword evidence="3" id="KW-1185">Reference proteome</keyword>
<comment type="caution">
    <text evidence="2">The sequence shown here is derived from an EMBL/GenBank/DDBJ whole genome shotgun (WGS) entry which is preliminary data.</text>
</comment>
<gene>
    <name evidence="2" type="ORF">B0H17DRAFT_1276923</name>
</gene>
<name>A0AAD7C6F7_MYCRO</name>
<sequence>MGHLGSDGMASNRIGDSKLCVQRQPEASGIRTAWNRSTPIKAELDFSDTFHQHCLVDCFSQLANEDGVFQSIMSSRSYVLPSAATGHFRPGKFTRRRCTASLFILAGVSTLVALPLLAPRARKGRPSFVQADGGPRDADSAVLGYPLIQANTEDMWITTIKVNNGEMSSILPDMNIVLNYREEPRVVFNPGMPDARAGVLTSNDATSFKHAPRPTLSKYYKDAKHCIMPNEPKGFMMYGNDANSFLLYSASANFTTDLYHVMSQSKISLCFANVLFHCVQPGLRPGLVYRHAAPAISVYLGLGGQIMMVWAT</sequence>
<keyword evidence="1" id="KW-1133">Transmembrane helix</keyword>
<feature type="transmembrane region" description="Helical" evidence="1">
    <location>
        <begin position="98"/>
        <end position="118"/>
    </location>
</feature>
<dbReference type="EMBL" id="JARKIE010000435">
    <property type="protein sequence ID" value="KAJ7640146.1"/>
    <property type="molecule type" value="Genomic_DNA"/>
</dbReference>
<accession>A0AAD7C6F7</accession>
<protein>
    <submittedName>
        <fullName evidence="2">Uncharacterized protein</fullName>
    </submittedName>
</protein>
<dbReference type="AlphaFoldDB" id="A0AAD7C6F7"/>
<evidence type="ECO:0000256" key="1">
    <source>
        <dbReference type="SAM" id="Phobius"/>
    </source>
</evidence>
<dbReference type="Proteomes" id="UP001221757">
    <property type="component" value="Unassembled WGS sequence"/>
</dbReference>
<proteinExistence type="predicted"/>
<evidence type="ECO:0000313" key="2">
    <source>
        <dbReference type="EMBL" id="KAJ7640146.1"/>
    </source>
</evidence>
<organism evidence="2 3">
    <name type="scientific">Mycena rosella</name>
    <name type="common">Pink bonnet</name>
    <name type="synonym">Agaricus rosellus</name>
    <dbReference type="NCBI Taxonomy" id="1033263"/>
    <lineage>
        <taxon>Eukaryota</taxon>
        <taxon>Fungi</taxon>
        <taxon>Dikarya</taxon>
        <taxon>Basidiomycota</taxon>
        <taxon>Agaricomycotina</taxon>
        <taxon>Agaricomycetes</taxon>
        <taxon>Agaricomycetidae</taxon>
        <taxon>Agaricales</taxon>
        <taxon>Marasmiineae</taxon>
        <taxon>Mycenaceae</taxon>
        <taxon>Mycena</taxon>
    </lineage>
</organism>
<reference evidence="2" key="1">
    <citation type="submission" date="2023-03" db="EMBL/GenBank/DDBJ databases">
        <title>Massive genome expansion in bonnet fungi (Mycena s.s.) driven by repeated elements and novel gene families across ecological guilds.</title>
        <authorList>
            <consortium name="Lawrence Berkeley National Laboratory"/>
            <person name="Harder C.B."/>
            <person name="Miyauchi S."/>
            <person name="Viragh M."/>
            <person name="Kuo A."/>
            <person name="Thoen E."/>
            <person name="Andreopoulos B."/>
            <person name="Lu D."/>
            <person name="Skrede I."/>
            <person name="Drula E."/>
            <person name="Henrissat B."/>
            <person name="Morin E."/>
            <person name="Kohler A."/>
            <person name="Barry K."/>
            <person name="LaButti K."/>
            <person name="Morin E."/>
            <person name="Salamov A."/>
            <person name="Lipzen A."/>
            <person name="Mereny Z."/>
            <person name="Hegedus B."/>
            <person name="Baldrian P."/>
            <person name="Stursova M."/>
            <person name="Weitz H."/>
            <person name="Taylor A."/>
            <person name="Grigoriev I.V."/>
            <person name="Nagy L.G."/>
            <person name="Martin F."/>
            <person name="Kauserud H."/>
        </authorList>
    </citation>
    <scope>NUCLEOTIDE SEQUENCE</scope>
    <source>
        <strain evidence="2">CBHHK067</strain>
    </source>
</reference>
<evidence type="ECO:0000313" key="3">
    <source>
        <dbReference type="Proteomes" id="UP001221757"/>
    </source>
</evidence>
<keyword evidence="1" id="KW-0472">Membrane</keyword>
<keyword evidence="1" id="KW-0812">Transmembrane</keyword>